<evidence type="ECO:0000259" key="2">
    <source>
        <dbReference type="PROSITE" id="PS50056"/>
    </source>
</evidence>
<dbReference type="Proteomes" id="UP000298050">
    <property type="component" value="Unassembled WGS sequence"/>
</dbReference>
<dbReference type="InterPro" id="IPR026893">
    <property type="entry name" value="Tyr/Ser_Pase_IphP-type"/>
</dbReference>
<dbReference type="InterPro" id="IPR029021">
    <property type="entry name" value="Prot-tyrosine_phosphatase-like"/>
</dbReference>
<dbReference type="InterPro" id="IPR000387">
    <property type="entry name" value="Tyr_Pase_dom"/>
</dbReference>
<dbReference type="SUPFAM" id="SSF52799">
    <property type="entry name" value="(Phosphotyrosine protein) phosphatases II"/>
    <property type="match status" value="1"/>
</dbReference>
<name>A0A4Z0M3S6_9GAMM</name>
<sequence length="334" mass="37770">MLITDKVVIWRDAEGDYHLEWDQSHPETRVDIQALADAEAGMDRDAAAYRARISGLPAGSRHFFRLCDEHGNEILASERRLGLHGTPNFRDFGGYRTADGREVKWGYLFRSGQLAHLNDADLALLEQLGLEMVCDFRQSMEKQTHPSRLPDARAPRILDLPIVPGNSSSLFAEAEQERAAPRDISPEEMFEFMRHINRDFVEGQREAFARMFSEILALDEGRFLIHCSAGKDRTGFAAALILSALGVPWQRVLEDYLLTARYFDPEVELRRIRRKYQLDHLPAEAIMPILEVHEAYLAAALASIESNYGSVENYLAEGLGVGPAEVAELRARYL</sequence>
<proteinExistence type="inferred from homology"/>
<dbReference type="InterPro" id="IPR016130">
    <property type="entry name" value="Tyr_Pase_AS"/>
</dbReference>
<dbReference type="PROSITE" id="PS50056">
    <property type="entry name" value="TYR_PHOSPHATASE_2"/>
    <property type="match status" value="1"/>
</dbReference>
<dbReference type="Gene3D" id="3.90.190.10">
    <property type="entry name" value="Protein tyrosine phosphatase superfamily"/>
    <property type="match status" value="1"/>
</dbReference>
<dbReference type="RefSeq" id="WP_135443048.1">
    <property type="nucleotide sequence ID" value="NZ_SRLE01000006.1"/>
</dbReference>
<protein>
    <submittedName>
        <fullName evidence="3">Tyrosine-protein phosphatase</fullName>
    </submittedName>
</protein>
<dbReference type="PANTHER" id="PTHR31126:SF1">
    <property type="entry name" value="TYROSINE SPECIFIC PROTEIN PHOSPHATASES DOMAIN-CONTAINING PROTEIN"/>
    <property type="match status" value="1"/>
</dbReference>
<feature type="domain" description="Tyrosine specific protein phosphatases" evidence="2">
    <location>
        <begin position="198"/>
        <end position="242"/>
    </location>
</feature>
<keyword evidence="4" id="KW-1185">Reference proteome</keyword>
<gene>
    <name evidence="3" type="ORF">E4634_09120</name>
</gene>
<dbReference type="Pfam" id="PF13350">
    <property type="entry name" value="Y_phosphatase3"/>
    <property type="match status" value="1"/>
</dbReference>
<reference evidence="3 4" key="1">
    <citation type="submission" date="2019-04" db="EMBL/GenBank/DDBJ databases">
        <title>Taxonomy of novel Haliea sp. from mangrove soil of West Coast of India.</title>
        <authorList>
            <person name="Verma A."/>
            <person name="Kumar P."/>
            <person name="Krishnamurthi S."/>
        </authorList>
    </citation>
    <scope>NUCLEOTIDE SEQUENCE [LARGE SCALE GENOMIC DNA]</scope>
    <source>
        <strain evidence="3 4">SAOS-164</strain>
    </source>
</reference>
<evidence type="ECO:0000313" key="4">
    <source>
        <dbReference type="Proteomes" id="UP000298050"/>
    </source>
</evidence>
<evidence type="ECO:0000313" key="3">
    <source>
        <dbReference type="EMBL" id="TGD74272.1"/>
    </source>
</evidence>
<organism evidence="3 4">
    <name type="scientific">Mangrovimicrobium sediminis</name>
    <dbReference type="NCBI Taxonomy" id="2562682"/>
    <lineage>
        <taxon>Bacteria</taxon>
        <taxon>Pseudomonadati</taxon>
        <taxon>Pseudomonadota</taxon>
        <taxon>Gammaproteobacteria</taxon>
        <taxon>Cellvibrionales</taxon>
        <taxon>Halieaceae</taxon>
        <taxon>Mangrovimicrobium</taxon>
    </lineage>
</organism>
<dbReference type="PROSITE" id="PS00383">
    <property type="entry name" value="TYR_PHOSPHATASE_1"/>
    <property type="match status" value="1"/>
</dbReference>
<dbReference type="PANTHER" id="PTHR31126">
    <property type="entry name" value="TYROSINE-PROTEIN PHOSPHATASE"/>
    <property type="match status" value="1"/>
</dbReference>
<dbReference type="GO" id="GO:0004721">
    <property type="term" value="F:phosphoprotein phosphatase activity"/>
    <property type="evidence" value="ECO:0007669"/>
    <property type="project" value="InterPro"/>
</dbReference>
<dbReference type="EMBL" id="SRLE01000006">
    <property type="protein sequence ID" value="TGD74272.1"/>
    <property type="molecule type" value="Genomic_DNA"/>
</dbReference>
<comment type="similarity">
    <text evidence="1">Belongs to the protein-tyrosine phosphatase family.</text>
</comment>
<comment type="caution">
    <text evidence="3">The sequence shown here is derived from an EMBL/GenBank/DDBJ whole genome shotgun (WGS) entry which is preliminary data.</text>
</comment>
<accession>A0A4Z0M3S6</accession>
<dbReference type="OrthoDB" id="1188001at2"/>
<evidence type="ECO:0000256" key="1">
    <source>
        <dbReference type="ARBA" id="ARBA00009580"/>
    </source>
</evidence>
<dbReference type="AlphaFoldDB" id="A0A4Z0M3S6"/>